<accession>A0A2H0CWT3</accession>
<evidence type="ECO:0000259" key="2">
    <source>
        <dbReference type="Pfam" id="PF00186"/>
    </source>
</evidence>
<proteinExistence type="predicted"/>
<dbReference type="AlphaFoldDB" id="A0A2H0CWT3"/>
<gene>
    <name evidence="3" type="ORF">COW88_00660</name>
</gene>
<sequence>MKQKYFTVSLCALTDINGKTIYRSRYLSNVHIPELFAHLQSTTRRRIVLMGKSTFKALIRLAHARETLFVKDRLVLVVTKSKHDVCIPEGMAIIAIDSLSYLPQIWKILNEEERNLYTSTYGLTFPVSEEEPTRHIPIIGPFTEHDIIVIGGKTLYNDMLPYAKYIHQYRVYGDCIGETTFPILTDSEWSMSEPKAFHREDDTKTPLFVYVHKKRIASPPKKLSAIQSTAQKPRVRKNGAVTKKNS</sequence>
<dbReference type="InterPro" id="IPR024072">
    <property type="entry name" value="DHFR-like_dom_sf"/>
</dbReference>
<dbReference type="Gene3D" id="3.40.430.10">
    <property type="entry name" value="Dihydrofolate Reductase, subunit A"/>
    <property type="match status" value="1"/>
</dbReference>
<evidence type="ECO:0000313" key="4">
    <source>
        <dbReference type="Proteomes" id="UP000230638"/>
    </source>
</evidence>
<reference evidence="3 4" key="1">
    <citation type="submission" date="2017-09" db="EMBL/GenBank/DDBJ databases">
        <title>Depth-based differentiation of microbial function through sediment-hosted aquifers and enrichment of novel symbionts in the deep terrestrial subsurface.</title>
        <authorList>
            <person name="Probst A.J."/>
            <person name="Ladd B."/>
            <person name="Jarett J.K."/>
            <person name="Geller-Mcgrath D.E."/>
            <person name="Sieber C.M."/>
            <person name="Emerson J.B."/>
            <person name="Anantharaman K."/>
            <person name="Thomas B.C."/>
            <person name="Malmstrom R."/>
            <person name="Stieglmeier M."/>
            <person name="Klingl A."/>
            <person name="Woyke T."/>
            <person name="Ryan C.M."/>
            <person name="Banfield J.F."/>
        </authorList>
    </citation>
    <scope>NUCLEOTIDE SEQUENCE [LARGE SCALE GENOMIC DNA]</scope>
    <source>
        <strain evidence="3">CG22_combo_CG10-13_8_21_14_all_47_15</strain>
    </source>
</reference>
<name>A0A2H0CWT3_9BACT</name>
<evidence type="ECO:0000256" key="1">
    <source>
        <dbReference type="SAM" id="MobiDB-lite"/>
    </source>
</evidence>
<feature type="domain" description="DHFR" evidence="2">
    <location>
        <begin position="145"/>
        <end position="207"/>
    </location>
</feature>
<organism evidence="3 4">
    <name type="scientific">Candidatus Lloydbacteria bacterium CG22_combo_CG10-13_8_21_14_all_47_15</name>
    <dbReference type="NCBI Taxonomy" id="1974635"/>
    <lineage>
        <taxon>Bacteria</taxon>
        <taxon>Candidatus Lloydiibacteriota</taxon>
    </lineage>
</organism>
<dbReference type="SUPFAM" id="SSF53597">
    <property type="entry name" value="Dihydrofolate reductase-like"/>
    <property type="match status" value="1"/>
</dbReference>
<dbReference type="GO" id="GO:0046654">
    <property type="term" value="P:tetrahydrofolate biosynthetic process"/>
    <property type="evidence" value="ECO:0007669"/>
    <property type="project" value="InterPro"/>
</dbReference>
<dbReference type="Proteomes" id="UP000230638">
    <property type="component" value="Unassembled WGS sequence"/>
</dbReference>
<comment type="caution">
    <text evidence="3">The sequence shown here is derived from an EMBL/GenBank/DDBJ whole genome shotgun (WGS) entry which is preliminary data.</text>
</comment>
<protein>
    <recommendedName>
        <fullName evidence="2">DHFR domain-containing protein</fullName>
    </recommendedName>
</protein>
<evidence type="ECO:0000313" key="3">
    <source>
        <dbReference type="EMBL" id="PIP73850.1"/>
    </source>
</evidence>
<dbReference type="EMBL" id="PCTL01000004">
    <property type="protein sequence ID" value="PIP73850.1"/>
    <property type="molecule type" value="Genomic_DNA"/>
</dbReference>
<dbReference type="Pfam" id="PF00186">
    <property type="entry name" value="DHFR_1"/>
    <property type="match status" value="1"/>
</dbReference>
<dbReference type="InterPro" id="IPR001796">
    <property type="entry name" value="DHFR_dom"/>
</dbReference>
<dbReference type="GO" id="GO:0004146">
    <property type="term" value="F:dihydrofolate reductase activity"/>
    <property type="evidence" value="ECO:0007669"/>
    <property type="project" value="InterPro"/>
</dbReference>
<feature type="region of interest" description="Disordered" evidence="1">
    <location>
        <begin position="217"/>
        <end position="246"/>
    </location>
</feature>